<protein>
    <submittedName>
        <fullName evidence="1">HAD family phosphatase</fullName>
    </submittedName>
</protein>
<dbReference type="PANTHER" id="PTHR43611:SF3">
    <property type="entry name" value="FLAVIN MONONUCLEOTIDE HYDROLASE 1, CHLOROPLATIC"/>
    <property type="match status" value="1"/>
</dbReference>
<proteinExistence type="predicted"/>
<comment type="caution">
    <text evidence="1">The sequence shown here is derived from an EMBL/GenBank/DDBJ whole genome shotgun (WGS) entry which is preliminary data.</text>
</comment>
<evidence type="ECO:0000313" key="1">
    <source>
        <dbReference type="EMBL" id="NKY21895.1"/>
    </source>
</evidence>
<dbReference type="AlphaFoldDB" id="A0A7X6QY92"/>
<dbReference type="InterPro" id="IPR006439">
    <property type="entry name" value="HAD-SF_hydro_IA"/>
</dbReference>
<dbReference type="NCBIfam" id="TIGR01509">
    <property type="entry name" value="HAD-SF-IA-v3"/>
    <property type="match status" value="1"/>
</dbReference>
<dbReference type="EMBL" id="JAAXOX010000002">
    <property type="protein sequence ID" value="NKY21895.1"/>
    <property type="molecule type" value="Genomic_DNA"/>
</dbReference>
<reference evidence="1 2" key="1">
    <citation type="submission" date="2020-04" db="EMBL/GenBank/DDBJ databases">
        <title>MicrobeNet Type strains.</title>
        <authorList>
            <person name="Nicholson A.C."/>
        </authorList>
    </citation>
    <scope>NUCLEOTIDE SEQUENCE [LARGE SCALE GENOMIC DNA]</scope>
    <source>
        <strain evidence="1 2">ATCC BAA-788</strain>
    </source>
</reference>
<name>A0A7X6QY92_9CELL</name>
<dbReference type="RefSeq" id="WP_168629022.1">
    <property type="nucleotide sequence ID" value="NZ_BONL01000002.1"/>
</dbReference>
<organism evidence="1 2">
    <name type="scientific">Cellulomonas denverensis</name>
    <dbReference type="NCBI Taxonomy" id="264297"/>
    <lineage>
        <taxon>Bacteria</taxon>
        <taxon>Bacillati</taxon>
        <taxon>Actinomycetota</taxon>
        <taxon>Actinomycetes</taxon>
        <taxon>Micrococcales</taxon>
        <taxon>Cellulomonadaceae</taxon>
        <taxon>Cellulomonas</taxon>
    </lineage>
</organism>
<keyword evidence="2" id="KW-1185">Reference proteome</keyword>
<gene>
    <name evidence="1" type="ORF">HGA03_04375</name>
</gene>
<sequence length="199" mass="20951">MTAVVFDLGNVLVGWDARAAFAGHYPEAQVSAFFEAVDFPALNLAQDAGRPWSVARDTIADPAHRAMLDHYLAHFDAALTGPVPGSAQIVTELVDAGVPVFGLTNWSAETYHHAVPAAPAIGLLADVLVSGREGLVKPDPRIFRLAAERFGVDPAGTVFVDDSPANVAAASAQGFDGLLFTGARDLRAALVQRGVLPRR</sequence>
<dbReference type="Pfam" id="PF00702">
    <property type="entry name" value="Hydrolase"/>
    <property type="match status" value="1"/>
</dbReference>
<dbReference type="PANTHER" id="PTHR43611">
    <property type="entry name" value="ALPHA-D-GLUCOSE 1-PHOSPHATE PHOSPHATASE"/>
    <property type="match status" value="1"/>
</dbReference>
<dbReference type="Gene3D" id="3.40.50.1000">
    <property type="entry name" value="HAD superfamily/HAD-like"/>
    <property type="match status" value="1"/>
</dbReference>
<dbReference type="SFLD" id="SFLDG01129">
    <property type="entry name" value="C1.5:_HAD__Beta-PGM__Phosphata"/>
    <property type="match status" value="1"/>
</dbReference>
<dbReference type="InterPro" id="IPR036412">
    <property type="entry name" value="HAD-like_sf"/>
</dbReference>
<evidence type="ECO:0000313" key="2">
    <source>
        <dbReference type="Proteomes" id="UP000581206"/>
    </source>
</evidence>
<dbReference type="InterPro" id="IPR023214">
    <property type="entry name" value="HAD_sf"/>
</dbReference>
<accession>A0A7X6QY92</accession>
<dbReference type="Proteomes" id="UP000581206">
    <property type="component" value="Unassembled WGS sequence"/>
</dbReference>
<dbReference type="PRINTS" id="PR00413">
    <property type="entry name" value="HADHALOGNASE"/>
</dbReference>
<dbReference type="SFLD" id="SFLDS00003">
    <property type="entry name" value="Haloacid_Dehalogenase"/>
    <property type="match status" value="1"/>
</dbReference>
<dbReference type="CDD" id="cd02603">
    <property type="entry name" value="HAD_sEH-N_like"/>
    <property type="match status" value="1"/>
</dbReference>
<dbReference type="SUPFAM" id="SSF56784">
    <property type="entry name" value="HAD-like"/>
    <property type="match status" value="1"/>
</dbReference>